<dbReference type="Pfam" id="PF12770">
    <property type="entry name" value="CHAT"/>
    <property type="match status" value="1"/>
</dbReference>
<dbReference type="InterPro" id="IPR024983">
    <property type="entry name" value="CHAT_dom"/>
</dbReference>
<comment type="caution">
    <text evidence="3">The sequence shown here is derived from an EMBL/GenBank/DDBJ whole genome shotgun (WGS) entry which is preliminary data.</text>
</comment>
<dbReference type="SUPFAM" id="SSF81901">
    <property type="entry name" value="HCP-like"/>
    <property type="match status" value="2"/>
</dbReference>
<proteinExistence type="predicted"/>
<dbReference type="EMBL" id="JARJCW010000021">
    <property type="protein sequence ID" value="KAJ7213456.1"/>
    <property type="molecule type" value="Genomic_DNA"/>
</dbReference>
<dbReference type="AlphaFoldDB" id="A0AAD6VJ07"/>
<dbReference type="PANTHER" id="PTHR19959">
    <property type="entry name" value="KINESIN LIGHT CHAIN"/>
    <property type="match status" value="1"/>
</dbReference>
<organism evidence="3 4">
    <name type="scientific">Mycena pura</name>
    <dbReference type="NCBI Taxonomy" id="153505"/>
    <lineage>
        <taxon>Eukaryota</taxon>
        <taxon>Fungi</taxon>
        <taxon>Dikarya</taxon>
        <taxon>Basidiomycota</taxon>
        <taxon>Agaricomycotina</taxon>
        <taxon>Agaricomycetes</taxon>
        <taxon>Agaricomycetidae</taxon>
        <taxon>Agaricales</taxon>
        <taxon>Marasmiineae</taxon>
        <taxon>Mycenaceae</taxon>
        <taxon>Mycena</taxon>
    </lineage>
</organism>
<sequence>MNMQAFQIMVILPRIQWKVMAVALGNSCVTDYQRLGDPDDLETAVQYFQAAVDLAPAGHPDRAMYLQDLASGYGVRYQRLGDLNDLEAALQHSQAAVDLIPAGHPERAWYLNNLASSYGEHYQRLGDLNDLEEVLQHSREALDLVPTGHPDRAGYLKNIATGYRDRYLRLGNLDDLEGILQHLQAVVDNTPAGHPDRAGYLQDLATGYRDRYQRLGSLKDLEAALWHYQAAVELAPAGHSDKAQYLQNLATAYGDLYKRFGDLNDLEAALQHSQAAVGLLPAGHPDRALYIQNLASSYGNRHQRLGDLNDLEAALQHFQAAMDITPIGHPKRAGHLISLATGCYDRYQKLGDLNDLEVALHHLRAAVDLTPAGHPDQVKYLQILALFLMSKYQRLKQPNDLESIQTYFTASLNITTSTPEHSFNLNTAYLHLDMHSTFSITPIGHPKRAGHLISLATGCYDRYQKLGDLNDLEVALHHLRAAVDLTPAGHPDQVKYLQILALFLMSKYQRLKQPNDLESIQTYFTASLNITTSTPEVTWDRILRWASFAAQFQPEHCIFAFRHAFYLLPELLWIGHSIPVRHDMIRRLRISQVTATATRNCINLLDLPSAVEIMEQGLGTVYQQMLQLKTDIDELPPAQAQAFQHYSMELYNVGSDPSMSLVNKRNHLIQDIRKQDGFEYFLLPKPYKVLCQASQGGPVIILNSHQDGCDAIIMLVSAEPLHVPLDVTLKELDSQKVLLQQLLGHCNVRVRGESDSTRLFGCKEGFTSKSPRERFEKLLNWLWTGVASPIYHTLEMNNVHSGRLWWLPTGAFTGLPLHACAPTDQFIHSYTATLGSLLDAYSKKSSKSPAKVSVIGVTDTGSGRTRLLPGVQQEVKNICSVVPLSQVECLKDQQATVDAVRLQLEHSAWVHLACHGTQDLSEPTRSHLLLYGGNLELKTILRMPLSNAEVVFLAACQTAMGDSELVNESIHLGGGFIAAGFRGAIGMLWSMNDQDGPLVAKKFYSHLFRDGRQPQARDAAEALHLAIKQLRRQDVPYERWVPIIHMGI</sequence>
<protein>
    <submittedName>
        <fullName evidence="3">CHAT domain-containing protein</fullName>
    </submittedName>
</protein>
<reference evidence="3" key="1">
    <citation type="submission" date="2023-03" db="EMBL/GenBank/DDBJ databases">
        <title>Massive genome expansion in bonnet fungi (Mycena s.s.) driven by repeated elements and novel gene families across ecological guilds.</title>
        <authorList>
            <consortium name="Lawrence Berkeley National Laboratory"/>
            <person name="Harder C.B."/>
            <person name="Miyauchi S."/>
            <person name="Viragh M."/>
            <person name="Kuo A."/>
            <person name="Thoen E."/>
            <person name="Andreopoulos B."/>
            <person name="Lu D."/>
            <person name="Skrede I."/>
            <person name="Drula E."/>
            <person name="Henrissat B."/>
            <person name="Morin E."/>
            <person name="Kohler A."/>
            <person name="Barry K."/>
            <person name="LaButti K."/>
            <person name="Morin E."/>
            <person name="Salamov A."/>
            <person name="Lipzen A."/>
            <person name="Mereny Z."/>
            <person name="Hegedus B."/>
            <person name="Baldrian P."/>
            <person name="Stursova M."/>
            <person name="Weitz H."/>
            <person name="Taylor A."/>
            <person name="Grigoriev I.V."/>
            <person name="Nagy L.G."/>
            <person name="Martin F."/>
            <person name="Kauserud H."/>
        </authorList>
    </citation>
    <scope>NUCLEOTIDE SEQUENCE</scope>
    <source>
        <strain evidence="3">9144</strain>
    </source>
</reference>
<accession>A0AAD6VJ07</accession>
<dbReference type="PANTHER" id="PTHR19959:SF119">
    <property type="entry name" value="FUNGAL LIPASE-LIKE DOMAIN-CONTAINING PROTEIN"/>
    <property type="match status" value="1"/>
</dbReference>
<dbReference type="Gene3D" id="1.25.40.10">
    <property type="entry name" value="Tetratricopeptide repeat domain"/>
    <property type="match status" value="2"/>
</dbReference>
<evidence type="ECO:0000256" key="1">
    <source>
        <dbReference type="SAM" id="SignalP"/>
    </source>
</evidence>
<keyword evidence="1" id="KW-0732">Signal</keyword>
<dbReference type="InterPro" id="IPR011990">
    <property type="entry name" value="TPR-like_helical_dom_sf"/>
</dbReference>
<feature type="chain" id="PRO_5041906606" evidence="1">
    <location>
        <begin position="22"/>
        <end position="1048"/>
    </location>
</feature>
<feature type="domain" description="CHAT" evidence="2">
    <location>
        <begin position="777"/>
        <end position="1047"/>
    </location>
</feature>
<dbReference type="Proteomes" id="UP001219525">
    <property type="component" value="Unassembled WGS sequence"/>
</dbReference>
<name>A0AAD6VJ07_9AGAR</name>
<evidence type="ECO:0000313" key="4">
    <source>
        <dbReference type="Proteomes" id="UP001219525"/>
    </source>
</evidence>
<evidence type="ECO:0000259" key="2">
    <source>
        <dbReference type="Pfam" id="PF12770"/>
    </source>
</evidence>
<keyword evidence="4" id="KW-1185">Reference proteome</keyword>
<feature type="signal peptide" evidence="1">
    <location>
        <begin position="1"/>
        <end position="21"/>
    </location>
</feature>
<gene>
    <name evidence="3" type="ORF">GGX14DRAFT_542356</name>
</gene>
<evidence type="ECO:0000313" key="3">
    <source>
        <dbReference type="EMBL" id="KAJ7213456.1"/>
    </source>
</evidence>